<feature type="chain" id="PRO_5046476447" evidence="1">
    <location>
        <begin position="17"/>
        <end position="167"/>
    </location>
</feature>
<protein>
    <submittedName>
        <fullName evidence="2">Uncharacterized protein</fullName>
    </submittedName>
</protein>
<proteinExistence type="predicted"/>
<dbReference type="Proteomes" id="UP001589627">
    <property type="component" value="Unassembled WGS sequence"/>
</dbReference>
<dbReference type="EMBL" id="JBHLZP010000334">
    <property type="protein sequence ID" value="MFB9837018.1"/>
    <property type="molecule type" value="Genomic_DNA"/>
</dbReference>
<organism evidence="2 3">
    <name type="scientific">Actinoallomurus acaciae</name>
    <dbReference type="NCBI Taxonomy" id="502577"/>
    <lineage>
        <taxon>Bacteria</taxon>
        <taxon>Bacillati</taxon>
        <taxon>Actinomycetota</taxon>
        <taxon>Actinomycetes</taxon>
        <taxon>Streptosporangiales</taxon>
        <taxon>Thermomonosporaceae</taxon>
        <taxon>Actinoallomurus</taxon>
    </lineage>
</organism>
<keyword evidence="3" id="KW-1185">Reference proteome</keyword>
<name>A0ABV5YQW0_9ACTN</name>
<keyword evidence="1" id="KW-0732">Signal</keyword>
<evidence type="ECO:0000313" key="3">
    <source>
        <dbReference type="Proteomes" id="UP001589627"/>
    </source>
</evidence>
<evidence type="ECO:0000313" key="2">
    <source>
        <dbReference type="EMBL" id="MFB9837018.1"/>
    </source>
</evidence>
<accession>A0ABV5YQW0</accession>
<comment type="caution">
    <text evidence="2">The sequence shown here is derived from an EMBL/GenBank/DDBJ whole genome shotgun (WGS) entry which is preliminary data.</text>
</comment>
<sequence length="167" mass="16348">MAFAVGTVVAPVAAYAATGSFSSGSSTSAVTATNTGGGYALNANSSDGTSILSASGGTGSGSAMLLRQNASDDGSNALYAKTYTHTGTHYGVQSVTTSQGADVFGQGTAYGVVWVGDAAATGFTLNLAPPAPGAVDFGYHVVGLYTPAAARAKLPSSAAARPSRARR</sequence>
<feature type="signal peptide" evidence="1">
    <location>
        <begin position="1"/>
        <end position="16"/>
    </location>
</feature>
<dbReference type="RefSeq" id="WP_378209802.1">
    <property type="nucleotide sequence ID" value="NZ_JBHLZP010000334.1"/>
</dbReference>
<evidence type="ECO:0000256" key="1">
    <source>
        <dbReference type="SAM" id="SignalP"/>
    </source>
</evidence>
<gene>
    <name evidence="2" type="ORF">ACFFNX_33085</name>
</gene>
<reference evidence="2 3" key="1">
    <citation type="submission" date="2024-09" db="EMBL/GenBank/DDBJ databases">
        <authorList>
            <person name="Sun Q."/>
            <person name="Mori K."/>
        </authorList>
    </citation>
    <scope>NUCLEOTIDE SEQUENCE [LARGE SCALE GENOMIC DNA]</scope>
    <source>
        <strain evidence="2 3">TBRC 0563</strain>
    </source>
</reference>